<dbReference type="OrthoDB" id="275000at2759"/>
<gene>
    <name evidence="2" type="ORF">VDBG_04256</name>
</gene>
<protein>
    <submittedName>
        <fullName evidence="2">50S ribosomal protein L17</fullName>
    </submittedName>
</protein>
<keyword evidence="2" id="KW-0687">Ribonucleoprotein</keyword>
<dbReference type="AlphaFoldDB" id="C9SGM5"/>
<dbReference type="GeneID" id="9535110"/>
<dbReference type="GO" id="GO:0005840">
    <property type="term" value="C:ribosome"/>
    <property type="evidence" value="ECO:0007669"/>
    <property type="project" value="UniProtKB-KW"/>
</dbReference>
<reference evidence="3" key="1">
    <citation type="journal article" date="2011" name="PLoS Pathog.">
        <title>Comparative genomics yields insights into niche adaptation of plant vascular wilt pathogens.</title>
        <authorList>
            <person name="Klosterman S.J."/>
            <person name="Subbarao K.V."/>
            <person name="Kang S."/>
            <person name="Veronese P."/>
            <person name="Gold S.E."/>
            <person name="Thomma B.P.H.J."/>
            <person name="Chen Z."/>
            <person name="Henrissat B."/>
            <person name="Lee Y.-H."/>
            <person name="Park J."/>
            <person name="Garcia-Pedrajas M.D."/>
            <person name="Barbara D.J."/>
            <person name="Anchieta A."/>
            <person name="de Jonge R."/>
            <person name="Santhanam P."/>
            <person name="Maruthachalam K."/>
            <person name="Atallah Z."/>
            <person name="Amyotte S.G."/>
            <person name="Paz Z."/>
            <person name="Inderbitzin P."/>
            <person name="Hayes R.J."/>
            <person name="Heiman D.I."/>
            <person name="Young S."/>
            <person name="Zeng Q."/>
            <person name="Engels R."/>
            <person name="Galagan J."/>
            <person name="Cuomo C.A."/>
            <person name="Dobinson K.F."/>
            <person name="Ma L.-J."/>
        </authorList>
    </citation>
    <scope>NUCLEOTIDE SEQUENCE [LARGE SCALE GENOMIC DNA]</scope>
    <source>
        <strain evidence="3">VaMs.102 / ATCC MYA-4576 / FGSC 10136</strain>
    </source>
</reference>
<dbReference type="STRING" id="526221.C9SGM5"/>
<accession>C9SGM5</accession>
<evidence type="ECO:0000313" key="2">
    <source>
        <dbReference type="EMBL" id="EEY18147.1"/>
    </source>
</evidence>
<keyword evidence="3" id="KW-1185">Reference proteome</keyword>
<dbReference type="RefSeq" id="XP_003006303.1">
    <property type="nucleotide sequence ID" value="XM_003006257.1"/>
</dbReference>
<proteinExistence type="predicted"/>
<dbReference type="HOGENOM" id="CLU_2943595_0_0_1"/>
<feature type="compositionally biased region" description="Basic and acidic residues" evidence="1">
    <location>
        <begin position="39"/>
        <end position="51"/>
    </location>
</feature>
<evidence type="ECO:0000313" key="3">
    <source>
        <dbReference type="Proteomes" id="UP000008698"/>
    </source>
</evidence>
<dbReference type="Proteomes" id="UP000008698">
    <property type="component" value="Unassembled WGS sequence"/>
</dbReference>
<dbReference type="EMBL" id="DS985217">
    <property type="protein sequence ID" value="EEY18147.1"/>
    <property type="molecule type" value="Genomic_DNA"/>
</dbReference>
<keyword evidence="2" id="KW-0689">Ribosomal protein</keyword>
<dbReference type="KEGG" id="val:VDBG_04256"/>
<evidence type="ECO:0000256" key="1">
    <source>
        <dbReference type="SAM" id="MobiDB-lite"/>
    </source>
</evidence>
<organism evidence="3">
    <name type="scientific">Verticillium alfalfae (strain VaMs.102 / ATCC MYA-4576 / FGSC 10136)</name>
    <name type="common">Verticillium wilt of alfalfa</name>
    <name type="synonym">Verticillium albo-atrum</name>
    <dbReference type="NCBI Taxonomy" id="526221"/>
    <lineage>
        <taxon>Eukaryota</taxon>
        <taxon>Fungi</taxon>
        <taxon>Dikarya</taxon>
        <taxon>Ascomycota</taxon>
        <taxon>Pezizomycotina</taxon>
        <taxon>Sordariomycetes</taxon>
        <taxon>Hypocreomycetidae</taxon>
        <taxon>Glomerellales</taxon>
        <taxon>Plectosphaerellaceae</taxon>
        <taxon>Verticillium</taxon>
    </lineage>
</organism>
<name>C9SGM5_VERA1</name>
<feature type="region of interest" description="Disordered" evidence="1">
    <location>
        <begin position="37"/>
        <end position="60"/>
    </location>
</feature>
<sequence length="60" mass="6984">MNDVTQKNVDKVTRYREGGKKALDKLVSQFKWVMGQQQRETEKKIRKDGEKATTTLDAKQ</sequence>